<dbReference type="VEuPathDB" id="FungiDB:BON22_1574"/>
<dbReference type="EMBL" id="MPUK01000002">
    <property type="protein sequence ID" value="ONH68926.1"/>
    <property type="molecule type" value="Genomic_DNA"/>
</dbReference>
<evidence type="ECO:0000313" key="2">
    <source>
        <dbReference type="Proteomes" id="UP000189513"/>
    </source>
</evidence>
<evidence type="ECO:0000313" key="1">
    <source>
        <dbReference type="EMBL" id="ONH68926.1"/>
    </source>
</evidence>
<gene>
    <name evidence="1" type="ORF">BON22_1574</name>
</gene>
<accession>A0A1V2LC45</accession>
<sequence>MSFTIPESNFSPVIIIGGGPSALAVSSRLCTTTSGAEYSDSEHNRFHWLRQRHNLDSSTGLFKPDDILILDKIAPRFMAQWGNQFEALGIKHLRSPMFFHPDPSDSDAMTAFAYANGREDELMEIKGVVGRDPFKHQKGGRRGSTVEVDQRNWTDFYRPGSQLFKDFCSFISKRARLNNQVKQCEVIDVKYGEICVVNEHDGRETKGIGFRVETVSGDVYGCGLCISAVGPSGTINYPIQPDLDYRFPQGSCHSSHLFLKQVSFPPPGVVGAIASKKAELIIVGGGLSSAQLAEKALMQGFSRVHFVTRGEIKVQHFDFGLEWVTKNKNITKTEFWQHETDEERFDAAMKARRGGSVNPQYLDVLHDLEKKGRVVIYRNTEVVDKLWDEENNRWARVTLHNKKDDTNTLLANMNYVVYCTGSTPSLTTEPFLQSLLESHPIKSVRGLPCLTDDLQWSKDVPFFMIGRYAMLRTGPSSANLDGGRLGAERVGWKAQRMREMGELFLGKISEAPNTKKGGMAELLRCTGGQCNWYGVLNDVSA</sequence>
<protein>
    <submittedName>
        <fullName evidence="1">Uncharacterized protein</fullName>
    </submittedName>
</protein>
<dbReference type="Gene3D" id="3.50.50.60">
    <property type="entry name" value="FAD/NAD(P)-binding domain"/>
    <property type="match status" value="1"/>
</dbReference>
<dbReference type="STRING" id="36022.A0A1V2LC45"/>
<reference evidence="2" key="1">
    <citation type="journal article" date="2017" name="Genome Announc.">
        <title>Genome sequences of Cyberlindnera fabianii 65, Pichia kudriavzevii 129, and Saccharomyces cerevisiae 131 isolated from fermented masau fruits in Zimbabwe.</title>
        <authorList>
            <person name="van Rijswijck I.M.H."/>
            <person name="Derks M.F.L."/>
            <person name="Abee T."/>
            <person name="de Ridder D."/>
            <person name="Smid E.J."/>
        </authorList>
    </citation>
    <scope>NUCLEOTIDE SEQUENCE [LARGE SCALE GENOMIC DNA]</scope>
    <source>
        <strain evidence="2">65</strain>
    </source>
</reference>
<proteinExistence type="predicted"/>
<dbReference type="SUPFAM" id="SSF51905">
    <property type="entry name" value="FAD/NAD(P)-binding domain"/>
    <property type="match status" value="1"/>
</dbReference>
<name>A0A1V2LC45_CYBFA</name>
<dbReference type="AlphaFoldDB" id="A0A1V2LC45"/>
<dbReference type="InterPro" id="IPR036188">
    <property type="entry name" value="FAD/NAD-bd_sf"/>
</dbReference>
<dbReference type="PANTHER" id="PTHR38663">
    <property type="match status" value="1"/>
</dbReference>
<comment type="caution">
    <text evidence="1">The sequence shown here is derived from an EMBL/GenBank/DDBJ whole genome shotgun (WGS) entry which is preliminary data.</text>
</comment>
<dbReference type="Proteomes" id="UP000189513">
    <property type="component" value="Unassembled WGS sequence"/>
</dbReference>
<dbReference type="OMA" id="KHGRKMN"/>
<organism evidence="1 2">
    <name type="scientific">Cyberlindnera fabianii</name>
    <name type="common">Yeast</name>
    <name type="synonym">Hansenula fabianii</name>
    <dbReference type="NCBI Taxonomy" id="36022"/>
    <lineage>
        <taxon>Eukaryota</taxon>
        <taxon>Fungi</taxon>
        <taxon>Dikarya</taxon>
        <taxon>Ascomycota</taxon>
        <taxon>Saccharomycotina</taxon>
        <taxon>Saccharomycetes</taxon>
        <taxon>Phaffomycetales</taxon>
        <taxon>Phaffomycetaceae</taxon>
        <taxon>Cyberlindnera</taxon>
    </lineage>
</organism>
<dbReference type="PANTHER" id="PTHR38663:SF1">
    <property type="entry name" value="L-ORNITHINE N(5)-MONOOXYGENASE"/>
    <property type="match status" value="1"/>
</dbReference>
<keyword evidence="2" id="KW-1185">Reference proteome</keyword>